<sequence length="491" mass="54132">MIISLIESSDSSGQAQYHLDAFLESVVAREDLPDAYQLSLTPDDFIPSDPESESSDQHTEYDDEELLILRTSVPSALQGPGIHANDYLLYKGRWIHKQTFSSPSSVLLKLCLSHYFIQASRTTAKVTGQLLTLVSTCPSPGFQDPLSFLWNGGYMKARSAIPGTTESTERIMIVSVPSFLVKPINPEPTFIRLREDINSDNFLEVQGGQSTWQVSHGSLQAAYELLWMKAVEAKVLLKSIATVTPSDAKAFPYQLFDGTPAVISLEACNLLLASEGERISVCPLCEAKVVDMRSHIGQHILCASSNTPEIVSMNEPVGNVLPCGFCRRSGLPECSITIKVPASSPPVWETKCIFQHTFKYGFADTGSKNKPCRNVPLKCTLCHPSLPPEPGKSTRRLLAISVDAIWRYNMIEHILNEHEEYSIPSHRTSGVALPVVVWMGIKLTELEQSASRIVKEHWQVGLEGDKENVPASGLRARKRPAFKLAASLPSK</sequence>
<protein>
    <submittedName>
        <fullName evidence="2">Uncharacterized protein</fullName>
    </submittedName>
</protein>
<name>A0A0D0ACR3_9AGAM</name>
<reference evidence="3" key="2">
    <citation type="submission" date="2015-01" db="EMBL/GenBank/DDBJ databases">
        <title>Evolutionary Origins and Diversification of the Mycorrhizal Mutualists.</title>
        <authorList>
            <consortium name="DOE Joint Genome Institute"/>
            <consortium name="Mycorrhizal Genomics Consortium"/>
            <person name="Kohler A."/>
            <person name="Kuo A."/>
            <person name="Nagy L.G."/>
            <person name="Floudas D."/>
            <person name="Copeland A."/>
            <person name="Barry K.W."/>
            <person name="Cichocki N."/>
            <person name="Veneault-Fourrey C."/>
            <person name="LaButti K."/>
            <person name="Lindquist E.A."/>
            <person name="Lipzen A."/>
            <person name="Lundell T."/>
            <person name="Morin E."/>
            <person name="Murat C."/>
            <person name="Riley R."/>
            <person name="Ohm R."/>
            <person name="Sun H."/>
            <person name="Tunlid A."/>
            <person name="Henrissat B."/>
            <person name="Grigoriev I.V."/>
            <person name="Hibbett D.S."/>
            <person name="Martin F."/>
        </authorList>
    </citation>
    <scope>NUCLEOTIDE SEQUENCE [LARGE SCALE GENOMIC DNA]</scope>
    <source>
        <strain evidence="3">UH-Slu-Lm8-n1</strain>
    </source>
</reference>
<dbReference type="AlphaFoldDB" id="A0A0D0ACR3"/>
<organism evidence="2 3">
    <name type="scientific">Suillus luteus UH-Slu-Lm8-n1</name>
    <dbReference type="NCBI Taxonomy" id="930992"/>
    <lineage>
        <taxon>Eukaryota</taxon>
        <taxon>Fungi</taxon>
        <taxon>Dikarya</taxon>
        <taxon>Basidiomycota</taxon>
        <taxon>Agaricomycotina</taxon>
        <taxon>Agaricomycetes</taxon>
        <taxon>Agaricomycetidae</taxon>
        <taxon>Boletales</taxon>
        <taxon>Suillineae</taxon>
        <taxon>Suillaceae</taxon>
        <taxon>Suillus</taxon>
    </lineage>
</organism>
<dbReference type="Proteomes" id="UP000054485">
    <property type="component" value="Unassembled WGS sequence"/>
</dbReference>
<keyword evidence="3" id="KW-1185">Reference proteome</keyword>
<dbReference type="OrthoDB" id="2907197at2759"/>
<evidence type="ECO:0000313" key="2">
    <source>
        <dbReference type="EMBL" id="KIK32042.1"/>
    </source>
</evidence>
<dbReference type="HOGENOM" id="CLU_555712_0_0_1"/>
<accession>A0A0D0ACR3</accession>
<proteinExistence type="predicted"/>
<reference evidence="2 3" key="1">
    <citation type="submission" date="2014-04" db="EMBL/GenBank/DDBJ databases">
        <authorList>
            <consortium name="DOE Joint Genome Institute"/>
            <person name="Kuo A."/>
            <person name="Ruytinx J."/>
            <person name="Rineau F."/>
            <person name="Colpaert J."/>
            <person name="Kohler A."/>
            <person name="Nagy L.G."/>
            <person name="Floudas D."/>
            <person name="Copeland A."/>
            <person name="Barry K.W."/>
            <person name="Cichocki N."/>
            <person name="Veneault-Fourrey C."/>
            <person name="LaButti K."/>
            <person name="Lindquist E.A."/>
            <person name="Lipzen A."/>
            <person name="Lundell T."/>
            <person name="Morin E."/>
            <person name="Murat C."/>
            <person name="Sun H."/>
            <person name="Tunlid A."/>
            <person name="Henrissat B."/>
            <person name="Grigoriev I.V."/>
            <person name="Hibbett D.S."/>
            <person name="Martin F."/>
            <person name="Nordberg H.P."/>
            <person name="Cantor M.N."/>
            <person name="Hua S.X."/>
        </authorList>
    </citation>
    <scope>NUCLEOTIDE SEQUENCE [LARGE SCALE GENOMIC DNA]</scope>
    <source>
        <strain evidence="2 3">UH-Slu-Lm8-n1</strain>
    </source>
</reference>
<dbReference type="InParanoid" id="A0A0D0ACR3"/>
<evidence type="ECO:0000313" key="3">
    <source>
        <dbReference type="Proteomes" id="UP000054485"/>
    </source>
</evidence>
<feature type="region of interest" description="Disordered" evidence="1">
    <location>
        <begin position="41"/>
        <end position="61"/>
    </location>
</feature>
<dbReference type="EMBL" id="KN836448">
    <property type="protein sequence ID" value="KIK32042.1"/>
    <property type="molecule type" value="Genomic_DNA"/>
</dbReference>
<gene>
    <name evidence="2" type="ORF">CY34DRAFT_19342</name>
</gene>
<evidence type="ECO:0000256" key="1">
    <source>
        <dbReference type="SAM" id="MobiDB-lite"/>
    </source>
</evidence>